<sequence length="39" mass="4606">MLAFFIKSLLFQEKRGRKPSAASSLLTWFFVILLIKWMS</sequence>
<dbReference type="EMBL" id="FXYD01000006">
    <property type="protein sequence ID" value="SMX44839.1"/>
    <property type="molecule type" value="Genomic_DNA"/>
</dbReference>
<keyword evidence="1" id="KW-1133">Transmembrane helix</keyword>
<keyword evidence="1" id="KW-0472">Membrane</keyword>
<accession>A0A238KPR1</accession>
<evidence type="ECO:0000256" key="1">
    <source>
        <dbReference type="SAM" id="Phobius"/>
    </source>
</evidence>
<feature type="transmembrane region" description="Helical" evidence="1">
    <location>
        <begin position="21"/>
        <end position="38"/>
    </location>
</feature>
<dbReference type="AlphaFoldDB" id="A0A238KPR1"/>
<proteinExistence type="predicted"/>
<name>A0A238KPR1_9RHOB</name>
<protein>
    <submittedName>
        <fullName evidence="2">Uncharacterized protein</fullName>
    </submittedName>
</protein>
<keyword evidence="1" id="KW-0812">Transmembrane</keyword>
<gene>
    <name evidence="2" type="ORF">OCA8868_03236</name>
</gene>
<evidence type="ECO:0000313" key="2">
    <source>
        <dbReference type="EMBL" id="SMX44839.1"/>
    </source>
</evidence>
<evidence type="ECO:0000313" key="3">
    <source>
        <dbReference type="Proteomes" id="UP000203464"/>
    </source>
</evidence>
<reference evidence="3" key="1">
    <citation type="submission" date="2017-05" db="EMBL/GenBank/DDBJ databases">
        <authorList>
            <person name="Rodrigo-Torres L."/>
            <person name="Arahal R. D."/>
            <person name="Lucena T."/>
        </authorList>
    </citation>
    <scope>NUCLEOTIDE SEQUENCE [LARGE SCALE GENOMIC DNA]</scope>
    <source>
        <strain evidence="3">CECT 8868</strain>
    </source>
</reference>
<keyword evidence="3" id="KW-1185">Reference proteome</keyword>
<organism evidence="2 3">
    <name type="scientific">Octadecabacter ascidiaceicola</name>
    <dbReference type="NCBI Taxonomy" id="1655543"/>
    <lineage>
        <taxon>Bacteria</taxon>
        <taxon>Pseudomonadati</taxon>
        <taxon>Pseudomonadota</taxon>
        <taxon>Alphaproteobacteria</taxon>
        <taxon>Rhodobacterales</taxon>
        <taxon>Roseobacteraceae</taxon>
        <taxon>Octadecabacter</taxon>
    </lineage>
</organism>
<dbReference type="Proteomes" id="UP000203464">
    <property type="component" value="Unassembled WGS sequence"/>
</dbReference>